<accession>A0ABW2SLV8</accession>
<keyword evidence="3" id="KW-1185">Reference proteome</keyword>
<dbReference type="Pfam" id="PF00923">
    <property type="entry name" value="TAL_FSA"/>
    <property type="match status" value="1"/>
</dbReference>
<gene>
    <name evidence="2" type="ORF">ACFQWG_07640</name>
</gene>
<dbReference type="InterPro" id="IPR001585">
    <property type="entry name" value="TAL/FSA"/>
</dbReference>
<comment type="caution">
    <text evidence="2">The sequence shown here is derived from an EMBL/GenBank/DDBJ whole genome shotgun (WGS) entry which is preliminary data.</text>
</comment>
<evidence type="ECO:0000313" key="2">
    <source>
        <dbReference type="EMBL" id="MFC7581067.1"/>
    </source>
</evidence>
<dbReference type="Gene3D" id="3.20.20.70">
    <property type="entry name" value="Aldolase class I"/>
    <property type="match status" value="1"/>
</dbReference>
<proteinExistence type="predicted"/>
<evidence type="ECO:0000313" key="3">
    <source>
        <dbReference type="Proteomes" id="UP001596527"/>
    </source>
</evidence>
<evidence type="ECO:0000256" key="1">
    <source>
        <dbReference type="ARBA" id="ARBA00023270"/>
    </source>
</evidence>
<name>A0ABW2SLV8_9ACTO</name>
<dbReference type="InterPro" id="IPR013785">
    <property type="entry name" value="Aldolase_TIM"/>
</dbReference>
<keyword evidence="1" id="KW-0704">Schiff base</keyword>
<protein>
    <submittedName>
        <fullName evidence="2">Transaldolase family protein</fullName>
    </submittedName>
</protein>
<dbReference type="RefSeq" id="WP_380973926.1">
    <property type="nucleotide sequence ID" value="NZ_JBHTEF010000001.1"/>
</dbReference>
<reference evidence="3" key="1">
    <citation type="journal article" date="2019" name="Int. J. Syst. Evol. Microbiol.">
        <title>The Global Catalogue of Microorganisms (GCM) 10K type strain sequencing project: providing services to taxonomists for standard genome sequencing and annotation.</title>
        <authorList>
            <consortium name="The Broad Institute Genomics Platform"/>
            <consortium name="The Broad Institute Genome Sequencing Center for Infectious Disease"/>
            <person name="Wu L."/>
            <person name="Ma J."/>
        </authorList>
    </citation>
    <scope>NUCLEOTIDE SEQUENCE [LARGE SCALE GENOMIC DNA]</scope>
    <source>
        <strain evidence="3">CCUG 56698</strain>
    </source>
</reference>
<sequence>MKSTTTSRAAPLPLVLEDLGLPIERSHEDDARRVLDTAIDRETFAFLSSRAHGLDVTGELRAVVRYFKTASGHTPEGFRRELHLGADGVLRVDLQRDIGYGADGRLRPTNVLYSADSADPGEVAPIAPFISNLTCNPGIIYDLFINNPSANIGGKYKNRDEVMAELGRVLGPGCDISVELNNPFEEDFSKLLDEAAKFREILSPWRVVIKVPHTGPVNGANARRLLEGDRRLGVRYTRGATTDLLRGHNLALRLREAGYRVNFTLMFEPYQTQMALQAKPYFINSFVRHRKMQTHRLAGFVAGYEASGDEEFLRMLRSYMVETDYLGGEDDGVTPLEALLMARDVLRTRDADGSEGPGDGLDAVRHNLRALRNANLPETRLIVCSMEGERNYPDIDRLLADPEFADMSRRIVVTAEPRYLARFTSTNQVVTYQRRFLNAANGES</sequence>
<dbReference type="Proteomes" id="UP001596527">
    <property type="component" value="Unassembled WGS sequence"/>
</dbReference>
<organism evidence="2 3">
    <name type="scientific">Schaalia naturae</name>
    <dbReference type="NCBI Taxonomy" id="635203"/>
    <lineage>
        <taxon>Bacteria</taxon>
        <taxon>Bacillati</taxon>
        <taxon>Actinomycetota</taxon>
        <taxon>Actinomycetes</taxon>
        <taxon>Actinomycetales</taxon>
        <taxon>Actinomycetaceae</taxon>
        <taxon>Schaalia</taxon>
    </lineage>
</organism>
<dbReference type="SUPFAM" id="SSF51569">
    <property type="entry name" value="Aldolase"/>
    <property type="match status" value="1"/>
</dbReference>
<dbReference type="EMBL" id="JBHTEF010000001">
    <property type="protein sequence ID" value="MFC7581067.1"/>
    <property type="molecule type" value="Genomic_DNA"/>
</dbReference>